<dbReference type="GO" id="GO:0008270">
    <property type="term" value="F:zinc ion binding"/>
    <property type="evidence" value="ECO:0007669"/>
    <property type="project" value="UniProtKB-UniRule"/>
</dbReference>
<dbReference type="InterPro" id="IPR050134">
    <property type="entry name" value="NAD-dep_sirtuin_deacylases"/>
</dbReference>
<feature type="binding site" evidence="3">
    <location>
        <position position="245"/>
    </location>
    <ligand>
        <name>NAD(+)</name>
        <dbReference type="ChEBI" id="CHEBI:57540"/>
    </ligand>
</feature>
<evidence type="ECO:0000256" key="4">
    <source>
        <dbReference type="PROSITE-ProRule" id="PRU00236"/>
    </source>
</evidence>
<dbReference type="GO" id="GO:0005737">
    <property type="term" value="C:cytoplasm"/>
    <property type="evidence" value="ECO:0007669"/>
    <property type="project" value="UniProtKB-SubCell"/>
</dbReference>
<protein>
    <recommendedName>
        <fullName evidence="3">NAD-dependent protein deacylase</fullName>
        <ecNumber evidence="3">2.3.1.286</ecNumber>
    </recommendedName>
    <alternativeName>
        <fullName evidence="3">Regulatory protein SIR2 homolog</fullName>
    </alternativeName>
</protein>
<dbReference type="Proteomes" id="UP000585665">
    <property type="component" value="Unassembled WGS sequence"/>
</dbReference>
<dbReference type="PANTHER" id="PTHR11085:SF4">
    <property type="entry name" value="NAD-DEPENDENT PROTEIN DEACYLASE"/>
    <property type="match status" value="1"/>
</dbReference>
<comment type="domain">
    <text evidence="3">2 residues (Tyr-79 and Arg-82) present in a large hydrophobic pocket are probably involved in substrate specificity. They are important for desuccinylation activity, but dispensable for deacetylation activity.</text>
</comment>
<feature type="binding site" evidence="3">
    <location>
        <position position="167"/>
    </location>
    <ligand>
        <name>Zn(2+)</name>
        <dbReference type="ChEBI" id="CHEBI:29105"/>
    </ligand>
</feature>
<dbReference type="Gene3D" id="3.30.1600.10">
    <property type="entry name" value="SIR2/SIRT2 'Small Domain"/>
    <property type="match status" value="1"/>
</dbReference>
<comment type="similarity">
    <text evidence="3">Belongs to the sirtuin family. Class III subfamily.</text>
</comment>
<feature type="binding site" evidence="3">
    <location>
        <position position="148"/>
    </location>
    <ligand>
        <name>Zn(2+)</name>
        <dbReference type="ChEBI" id="CHEBI:29105"/>
    </ligand>
</feature>
<dbReference type="HAMAP" id="MF_01121">
    <property type="entry name" value="Sirtuin_ClassIII"/>
    <property type="match status" value="1"/>
</dbReference>
<organism evidence="6 7">
    <name type="scientific">Ameyamaea chiangmaiensis</name>
    <dbReference type="NCBI Taxonomy" id="442969"/>
    <lineage>
        <taxon>Bacteria</taxon>
        <taxon>Pseudomonadati</taxon>
        <taxon>Pseudomonadota</taxon>
        <taxon>Alphaproteobacteria</taxon>
        <taxon>Acetobacterales</taxon>
        <taxon>Acetobacteraceae</taxon>
        <taxon>Ameyamaea</taxon>
    </lineage>
</organism>
<dbReference type="InterPro" id="IPR003000">
    <property type="entry name" value="Sirtuin"/>
</dbReference>
<sequence>MWVGLATGDPRHHLRRTPVTTRRPERVKRIVVLTGAGISQESGLETFRDANGLWAHHRIEDVCTPEALARDPALVHRFYNLRRAQLRDVAPNAAHQALAELQAASRAGTWAGTVTIITQNVDDLHERAGSTDVIHMHGRLNSMRCTACEARHETTGDTTPATPCPSCGRPALRPDIVFFGEIPLHMEAITAALTTCDLFVAIGTSGQVYPAAAFVDLVGDAQTLDINIAPSEISTRFDETRLGAAGTLVPRLVRALMEAQHVA</sequence>
<evidence type="ECO:0000256" key="2">
    <source>
        <dbReference type="ARBA" id="ARBA00023027"/>
    </source>
</evidence>
<evidence type="ECO:0000256" key="3">
    <source>
        <dbReference type="HAMAP-Rule" id="MF_01121"/>
    </source>
</evidence>
<keyword evidence="3" id="KW-0479">Metal-binding</keyword>
<feature type="binding site" evidence="3">
    <location>
        <position position="79"/>
    </location>
    <ligand>
        <name>substrate</name>
    </ligand>
</feature>
<feature type="active site" description="Proton acceptor" evidence="3">
    <location>
        <position position="137"/>
    </location>
</feature>
<proteinExistence type="inferred from homology"/>
<dbReference type="PANTHER" id="PTHR11085">
    <property type="entry name" value="NAD-DEPENDENT PROTEIN DEACYLASE SIRTUIN-5, MITOCHONDRIAL-RELATED"/>
    <property type="match status" value="1"/>
</dbReference>
<evidence type="ECO:0000313" key="7">
    <source>
        <dbReference type="Proteomes" id="UP000585665"/>
    </source>
</evidence>
<accession>A0A850PCS8</accession>
<dbReference type="GO" id="GO:0036055">
    <property type="term" value="F:protein-succinyllysine desuccinylase activity"/>
    <property type="evidence" value="ECO:0007669"/>
    <property type="project" value="UniProtKB-UniRule"/>
</dbReference>
<name>A0A850PCS8_9PROT</name>
<dbReference type="Gene3D" id="3.40.50.1220">
    <property type="entry name" value="TPP-binding domain"/>
    <property type="match status" value="1"/>
</dbReference>
<dbReference type="AlphaFoldDB" id="A0A850PCS8"/>
<keyword evidence="7" id="KW-1185">Reference proteome</keyword>
<dbReference type="EMBL" id="JABXXR010000036">
    <property type="protein sequence ID" value="NVN40310.1"/>
    <property type="molecule type" value="Genomic_DNA"/>
</dbReference>
<reference evidence="6 7" key="1">
    <citation type="submission" date="2020-06" db="EMBL/GenBank/DDBJ databases">
        <title>Description of novel acetic acid bacteria.</title>
        <authorList>
            <person name="Sombolestani A."/>
        </authorList>
    </citation>
    <scope>NUCLEOTIDE SEQUENCE [LARGE SCALE GENOMIC DNA]</scope>
    <source>
        <strain evidence="6 7">LMG 27010</strain>
    </source>
</reference>
<dbReference type="EC" id="2.3.1.286" evidence="3"/>
<keyword evidence="3" id="KW-0862">Zinc</keyword>
<evidence type="ECO:0000256" key="1">
    <source>
        <dbReference type="ARBA" id="ARBA00022679"/>
    </source>
</evidence>
<dbReference type="GO" id="GO:0017136">
    <property type="term" value="F:histone deacetylase activity, NAD-dependent"/>
    <property type="evidence" value="ECO:0007669"/>
    <property type="project" value="TreeGrafter"/>
</dbReference>
<comment type="subcellular location">
    <subcellularLocation>
        <location evidence="3">Cytoplasm</location>
    </subcellularLocation>
</comment>
<comment type="cofactor">
    <cofactor evidence="3">
        <name>Zn(2+)</name>
        <dbReference type="ChEBI" id="CHEBI:29105"/>
    </cofactor>
    <text evidence="3">Binds 1 zinc ion per subunit.</text>
</comment>
<comment type="catalytic activity">
    <reaction evidence="3">
        <text>N(6)-succinyl-L-lysyl-[protein] + NAD(+) + H2O = 2''-O-succinyl-ADP-D-ribose + nicotinamide + L-lysyl-[protein]</text>
        <dbReference type="Rhea" id="RHEA:47668"/>
        <dbReference type="Rhea" id="RHEA-COMP:9752"/>
        <dbReference type="Rhea" id="RHEA-COMP:11877"/>
        <dbReference type="ChEBI" id="CHEBI:15377"/>
        <dbReference type="ChEBI" id="CHEBI:17154"/>
        <dbReference type="ChEBI" id="CHEBI:29969"/>
        <dbReference type="ChEBI" id="CHEBI:57540"/>
        <dbReference type="ChEBI" id="CHEBI:87830"/>
        <dbReference type="ChEBI" id="CHEBI:87832"/>
    </reaction>
</comment>
<feature type="binding site" evidence="3">
    <location>
        <position position="145"/>
    </location>
    <ligand>
        <name>Zn(2+)</name>
        <dbReference type="ChEBI" id="CHEBI:29105"/>
    </ligand>
</feature>
<feature type="binding site" evidence="3">
    <location>
        <position position="164"/>
    </location>
    <ligand>
        <name>Zn(2+)</name>
        <dbReference type="ChEBI" id="CHEBI:29105"/>
    </ligand>
</feature>
<dbReference type="PROSITE" id="PS50305">
    <property type="entry name" value="SIRTUIN"/>
    <property type="match status" value="1"/>
</dbReference>
<dbReference type="Pfam" id="PF02146">
    <property type="entry name" value="SIR2"/>
    <property type="match status" value="1"/>
</dbReference>
<dbReference type="GO" id="GO:0070403">
    <property type="term" value="F:NAD+ binding"/>
    <property type="evidence" value="ECO:0007669"/>
    <property type="project" value="UniProtKB-UniRule"/>
</dbReference>
<feature type="binding site" evidence="3">
    <location>
        <begin position="119"/>
        <end position="122"/>
    </location>
    <ligand>
        <name>NAD(+)</name>
        <dbReference type="ChEBI" id="CHEBI:57540"/>
    </ligand>
</feature>
<keyword evidence="3" id="KW-0963">Cytoplasm</keyword>
<comment type="function">
    <text evidence="3">NAD-dependent lysine deacetylase and desuccinylase that specifically removes acetyl and succinyl groups on target proteins. Modulates the activities of several proteins which are inactive in their acylated form.</text>
</comment>
<feature type="binding site" evidence="3">
    <location>
        <begin position="227"/>
        <end position="229"/>
    </location>
    <ligand>
        <name>NAD(+)</name>
        <dbReference type="ChEBI" id="CHEBI:57540"/>
    </ligand>
</feature>
<dbReference type="CDD" id="cd01412">
    <property type="entry name" value="SIRT5_Af1_CobB"/>
    <property type="match status" value="1"/>
</dbReference>
<keyword evidence="1" id="KW-0808">Transferase</keyword>
<dbReference type="SUPFAM" id="SSF52467">
    <property type="entry name" value="DHS-like NAD/FAD-binding domain"/>
    <property type="match status" value="1"/>
</dbReference>
<comment type="caution">
    <text evidence="3 4">Lacks conserved residue(s) required for the propagation of feature annotation.</text>
</comment>
<comment type="catalytic activity">
    <reaction evidence="3">
        <text>N(6)-acetyl-L-lysyl-[protein] + NAD(+) + H2O = 2''-O-acetyl-ADP-D-ribose + nicotinamide + L-lysyl-[protein]</text>
        <dbReference type="Rhea" id="RHEA:43636"/>
        <dbReference type="Rhea" id="RHEA-COMP:9752"/>
        <dbReference type="Rhea" id="RHEA-COMP:10731"/>
        <dbReference type="ChEBI" id="CHEBI:15377"/>
        <dbReference type="ChEBI" id="CHEBI:17154"/>
        <dbReference type="ChEBI" id="CHEBI:29969"/>
        <dbReference type="ChEBI" id="CHEBI:57540"/>
        <dbReference type="ChEBI" id="CHEBI:61930"/>
        <dbReference type="ChEBI" id="CHEBI:83767"/>
        <dbReference type="EC" id="2.3.1.286"/>
    </reaction>
</comment>
<feature type="binding site" evidence="3">
    <location>
        <begin position="203"/>
        <end position="205"/>
    </location>
    <ligand>
        <name>NAD(+)</name>
        <dbReference type="ChEBI" id="CHEBI:57540"/>
    </ligand>
</feature>
<dbReference type="InterPro" id="IPR027546">
    <property type="entry name" value="Sirtuin_class_III"/>
</dbReference>
<evidence type="ECO:0000259" key="5">
    <source>
        <dbReference type="PROSITE" id="PS50305"/>
    </source>
</evidence>
<dbReference type="InterPro" id="IPR026591">
    <property type="entry name" value="Sirtuin_cat_small_dom_sf"/>
</dbReference>
<feature type="domain" description="Deacetylase sirtuin-type" evidence="5">
    <location>
        <begin position="11"/>
        <end position="259"/>
    </location>
</feature>
<feature type="binding site" evidence="3">
    <location>
        <position position="82"/>
    </location>
    <ligand>
        <name>substrate</name>
    </ligand>
</feature>
<keyword evidence="2 3" id="KW-0520">NAD</keyword>
<dbReference type="GO" id="GO:0036054">
    <property type="term" value="F:protein-malonyllysine demalonylase activity"/>
    <property type="evidence" value="ECO:0007669"/>
    <property type="project" value="InterPro"/>
</dbReference>
<dbReference type="InterPro" id="IPR026590">
    <property type="entry name" value="Ssirtuin_cat_dom"/>
</dbReference>
<gene>
    <name evidence="3" type="primary">cobB</name>
    <name evidence="6" type="ORF">HUK82_07005</name>
</gene>
<evidence type="ECO:0000313" key="6">
    <source>
        <dbReference type="EMBL" id="NVN40310.1"/>
    </source>
</evidence>
<comment type="caution">
    <text evidence="6">The sequence shown here is derived from an EMBL/GenBank/DDBJ whole genome shotgun (WGS) entry which is preliminary data.</text>
</comment>
<dbReference type="InterPro" id="IPR029035">
    <property type="entry name" value="DHS-like_NAD/FAD-binding_dom"/>
</dbReference>